<name>A0ABX2MAV9_9MICO</name>
<dbReference type="Gene3D" id="3.40.50.1000">
    <property type="entry name" value="HAD superfamily/HAD-like"/>
    <property type="match status" value="1"/>
</dbReference>
<dbReference type="InterPro" id="IPR023214">
    <property type="entry name" value="HAD_sf"/>
</dbReference>
<dbReference type="SFLD" id="SFLDG01129">
    <property type="entry name" value="C1.5:_HAD__Beta-PGM__Phosphata"/>
    <property type="match status" value="1"/>
</dbReference>
<keyword evidence="2" id="KW-1185">Reference proteome</keyword>
<accession>A0ABX2MAV9</accession>
<dbReference type="RefSeq" id="WP_175352431.1">
    <property type="nucleotide sequence ID" value="NZ_BAAAWQ010000001.1"/>
</dbReference>
<reference evidence="1 2" key="1">
    <citation type="submission" date="2020-05" db="EMBL/GenBank/DDBJ databases">
        <title>Genome Sequencing of Type Strains.</title>
        <authorList>
            <person name="Lemaire J.F."/>
            <person name="Inderbitzin P."/>
            <person name="Gregorio O.A."/>
            <person name="Collins S.B."/>
            <person name="Wespe N."/>
            <person name="Knight-Connoni V."/>
        </authorList>
    </citation>
    <scope>NUCLEOTIDE SEQUENCE [LARGE SCALE GENOMIC DNA]</scope>
    <source>
        <strain evidence="1 2">ATCC 19096</strain>
    </source>
</reference>
<sequence>MNTATPTAAIDGQPITLVVLDMAGTTITDDGLVERAFRSADAAVGLADDDAAREDMLQYVRDTMGYSKIVVFRHLAHGDEALAQRANAAFEAAYRDILSEGAAKAIPGAAEAIGILRSAGISTAFTTGFSAETQAALLASLGWEDAVDVVLTPADAGRGRPFPDMPLVALIRTETESVRNVVVVGDTANDVLSGVRAGAAASVGVLTGAHDERALRDAGATHVLASIADLPALLGLPVPVLEAS</sequence>
<dbReference type="Pfam" id="PF00702">
    <property type="entry name" value="Hydrolase"/>
    <property type="match status" value="1"/>
</dbReference>
<dbReference type="InterPro" id="IPR050155">
    <property type="entry name" value="HAD-like_hydrolase_sf"/>
</dbReference>
<dbReference type="PANTHER" id="PTHR43434">
    <property type="entry name" value="PHOSPHOGLYCOLATE PHOSPHATASE"/>
    <property type="match status" value="1"/>
</dbReference>
<dbReference type="EMBL" id="JABMCE010000084">
    <property type="protein sequence ID" value="NUU14971.1"/>
    <property type="molecule type" value="Genomic_DNA"/>
</dbReference>
<comment type="caution">
    <text evidence="1">The sequence shown here is derived from an EMBL/GenBank/DDBJ whole genome shotgun (WGS) entry which is preliminary data.</text>
</comment>
<dbReference type="InterPro" id="IPR036412">
    <property type="entry name" value="HAD-like_sf"/>
</dbReference>
<evidence type="ECO:0000313" key="2">
    <source>
        <dbReference type="Proteomes" id="UP000573001"/>
    </source>
</evidence>
<dbReference type="InterPro" id="IPR022468">
    <property type="entry name" value="PhnX-like"/>
</dbReference>
<dbReference type="Proteomes" id="UP000573001">
    <property type="component" value="Unassembled WGS sequence"/>
</dbReference>
<dbReference type="SUPFAM" id="SSF56784">
    <property type="entry name" value="HAD-like"/>
    <property type="match status" value="1"/>
</dbReference>
<dbReference type="NCBIfam" id="TIGR03351">
    <property type="entry name" value="PhnX-like"/>
    <property type="match status" value="1"/>
</dbReference>
<organism evidence="1 2">
    <name type="scientific">Curtobacterium pusillum</name>
    <dbReference type="NCBI Taxonomy" id="69373"/>
    <lineage>
        <taxon>Bacteria</taxon>
        <taxon>Bacillati</taxon>
        <taxon>Actinomycetota</taxon>
        <taxon>Actinomycetes</taxon>
        <taxon>Micrococcales</taxon>
        <taxon>Microbacteriaceae</taxon>
        <taxon>Curtobacterium</taxon>
    </lineage>
</organism>
<dbReference type="SFLD" id="SFLDS00003">
    <property type="entry name" value="Haloacid_Dehalogenase"/>
    <property type="match status" value="1"/>
</dbReference>
<dbReference type="PANTHER" id="PTHR43434:SF19">
    <property type="entry name" value="PHOSPHONOACETALDEHYDE HYDROLASE"/>
    <property type="match status" value="1"/>
</dbReference>
<gene>
    <name evidence="1" type="ORF">HP507_14145</name>
</gene>
<proteinExistence type="predicted"/>
<evidence type="ECO:0000313" key="1">
    <source>
        <dbReference type="EMBL" id="NUU14971.1"/>
    </source>
</evidence>
<protein>
    <submittedName>
        <fullName evidence="1">Phosphonatase-like hydrolase</fullName>
    </submittedName>
</protein>